<proteinExistence type="predicted"/>
<dbReference type="Pfam" id="PF00561">
    <property type="entry name" value="Abhydrolase_1"/>
    <property type="match status" value="1"/>
</dbReference>
<organism evidence="3 4">
    <name type="scientific">Pseudoteredinibacter isoporae</name>
    <dbReference type="NCBI Taxonomy" id="570281"/>
    <lineage>
        <taxon>Bacteria</taxon>
        <taxon>Pseudomonadati</taxon>
        <taxon>Pseudomonadota</taxon>
        <taxon>Gammaproteobacteria</taxon>
        <taxon>Cellvibrionales</taxon>
        <taxon>Cellvibrionaceae</taxon>
        <taxon>Pseudoteredinibacter</taxon>
    </lineage>
</organism>
<name>A0A7X0JPN5_9GAMM</name>
<dbReference type="InterPro" id="IPR000073">
    <property type="entry name" value="AB_hydrolase_1"/>
</dbReference>
<dbReference type="EMBL" id="JACHHT010000001">
    <property type="protein sequence ID" value="MBB6520002.1"/>
    <property type="molecule type" value="Genomic_DNA"/>
</dbReference>
<reference evidence="3 4" key="1">
    <citation type="submission" date="2020-08" db="EMBL/GenBank/DDBJ databases">
        <title>Genomic Encyclopedia of Type Strains, Phase IV (KMG-IV): sequencing the most valuable type-strain genomes for metagenomic binning, comparative biology and taxonomic classification.</title>
        <authorList>
            <person name="Goeker M."/>
        </authorList>
    </citation>
    <scope>NUCLEOTIDE SEQUENCE [LARGE SCALE GENOMIC DNA]</scope>
    <source>
        <strain evidence="3 4">DSM 22368</strain>
    </source>
</reference>
<dbReference type="Gene3D" id="3.40.50.1820">
    <property type="entry name" value="alpha/beta hydrolase"/>
    <property type="match status" value="1"/>
</dbReference>
<dbReference type="SUPFAM" id="SSF53474">
    <property type="entry name" value="alpha/beta-Hydrolases"/>
    <property type="match status" value="1"/>
</dbReference>
<dbReference type="GO" id="GO:0052689">
    <property type="term" value="F:carboxylic ester hydrolase activity"/>
    <property type="evidence" value="ECO:0007669"/>
    <property type="project" value="TreeGrafter"/>
</dbReference>
<dbReference type="InterPro" id="IPR053145">
    <property type="entry name" value="AB_hydrolase_Est10"/>
</dbReference>
<evidence type="ECO:0000313" key="4">
    <source>
        <dbReference type="Proteomes" id="UP000528457"/>
    </source>
</evidence>
<feature type="domain" description="AB hydrolase-1" evidence="1">
    <location>
        <begin position="199"/>
        <end position="387"/>
    </location>
</feature>
<evidence type="ECO:0000313" key="3">
    <source>
        <dbReference type="EMBL" id="MBB6520002.1"/>
    </source>
</evidence>
<dbReference type="Pfam" id="PF13180">
    <property type="entry name" value="PDZ_2"/>
    <property type="match status" value="1"/>
</dbReference>
<accession>A0A7X0JPN5</accession>
<sequence length="446" mass="51135">MRNLRKHLRRQISIVLFTMMAAISSAESLERRAAWQAKFKAPTENGVEIRELTPSSPLDQAGLQKGDFIIEFDGEKMDKATQWHDISDALVGDKPYRIRYQRDGQTRSAQANFPPLAREQHPGINTLYGSFKNPDGLGIRTIVTHPKEATQKQWPAIFVVQGLSCSSIEILPKRRSNYIRLLKDVVRDSNMLVMRVEKPGLGDSEGNCSQTDFATELQVYETALQMLLKRDDVDRQRVIVYGNSMGSTLAPYLANKYQLNGIISDGPFFRSWFEHMLEIERRIKSMQGLSQSDIQQQINRAYIPLYYGMLIDKKSYADVIKSNPELGKYNYHGPEHMYGRPMSFYHQFQDFNFEGGWANLKAPARVRWGRHDWIMSEYDIDMIAATLKANGNRNVEIFKYPLLDHWGTLHESPSDSFHGKPGRWEDKISGQIVGWAKALNAKVNKP</sequence>
<dbReference type="Proteomes" id="UP000528457">
    <property type="component" value="Unassembled WGS sequence"/>
</dbReference>
<dbReference type="SUPFAM" id="SSF50156">
    <property type="entry name" value="PDZ domain-like"/>
    <property type="match status" value="1"/>
</dbReference>
<dbReference type="RefSeq" id="WP_166852567.1">
    <property type="nucleotide sequence ID" value="NZ_JAAONY010000001.1"/>
</dbReference>
<keyword evidence="4" id="KW-1185">Reference proteome</keyword>
<dbReference type="InterPro" id="IPR036034">
    <property type="entry name" value="PDZ_sf"/>
</dbReference>
<feature type="domain" description="PDZ" evidence="2">
    <location>
        <begin position="43"/>
        <end position="110"/>
    </location>
</feature>
<protein>
    <submittedName>
        <fullName evidence="3">Pimeloyl-ACP methyl ester carboxylesterase</fullName>
    </submittedName>
</protein>
<evidence type="ECO:0000259" key="2">
    <source>
        <dbReference type="Pfam" id="PF13180"/>
    </source>
</evidence>
<dbReference type="InterPro" id="IPR029058">
    <property type="entry name" value="AB_hydrolase_fold"/>
</dbReference>
<gene>
    <name evidence="3" type="ORF">HNR48_000280</name>
</gene>
<evidence type="ECO:0000259" key="1">
    <source>
        <dbReference type="Pfam" id="PF00561"/>
    </source>
</evidence>
<dbReference type="AlphaFoldDB" id="A0A7X0JPN5"/>
<dbReference type="InterPro" id="IPR001478">
    <property type="entry name" value="PDZ"/>
</dbReference>
<dbReference type="PANTHER" id="PTHR43265">
    <property type="entry name" value="ESTERASE ESTD"/>
    <property type="match status" value="1"/>
</dbReference>
<dbReference type="PANTHER" id="PTHR43265:SF1">
    <property type="entry name" value="ESTERASE ESTD"/>
    <property type="match status" value="1"/>
</dbReference>
<comment type="caution">
    <text evidence="3">The sequence shown here is derived from an EMBL/GenBank/DDBJ whole genome shotgun (WGS) entry which is preliminary data.</text>
</comment>
<dbReference type="Gene3D" id="2.30.42.10">
    <property type="match status" value="1"/>
</dbReference>
<dbReference type="InParanoid" id="A0A7X0JPN5"/>